<proteinExistence type="predicted"/>
<dbReference type="STRING" id="262004.SAMN04489796_101363"/>
<protein>
    <submittedName>
        <fullName evidence="1">Uncharacterized protein</fullName>
    </submittedName>
</protein>
<dbReference type="AlphaFoldDB" id="A0A1G7WHC7"/>
<dbReference type="OrthoDB" id="1338396at2"/>
<keyword evidence="2" id="KW-1185">Reference proteome</keyword>
<evidence type="ECO:0000313" key="1">
    <source>
        <dbReference type="EMBL" id="SDG71264.1"/>
    </source>
</evidence>
<accession>A0A1G7WHC7</accession>
<organism evidence="1 2">
    <name type="scientific">Winogradskyella thalassocola</name>
    <dbReference type="NCBI Taxonomy" id="262004"/>
    <lineage>
        <taxon>Bacteria</taxon>
        <taxon>Pseudomonadati</taxon>
        <taxon>Bacteroidota</taxon>
        <taxon>Flavobacteriia</taxon>
        <taxon>Flavobacteriales</taxon>
        <taxon>Flavobacteriaceae</taxon>
        <taxon>Winogradskyella</taxon>
    </lineage>
</organism>
<sequence length="220" mass="26635">MKYEKVNDFLKIINKGKSTLYRFYRKNEYLYFETKKLKHKRLIPETHAKYFNSELMHEENKVLNQKNQSMRNLIDCLVDKDSLQARLWYMDWTYFFTVAYKYERNKKSCFKMMHGCYDYLIGKYGIETDIRLFFTTEPFANRKGYHNHFALYVSNTKLHDEVVKAIQSYFSFDRVDYGKYDKYQAGVFYMSKEGLVNEDWDLLGNNLSDKNMNDESNTNN</sequence>
<gene>
    <name evidence="1" type="ORF">SAMN04489796_101363</name>
</gene>
<name>A0A1G7WHC7_9FLAO</name>
<dbReference type="EMBL" id="FNCZ01000001">
    <property type="protein sequence ID" value="SDG71264.1"/>
    <property type="molecule type" value="Genomic_DNA"/>
</dbReference>
<dbReference type="RefSeq" id="WP_092465871.1">
    <property type="nucleotide sequence ID" value="NZ_FNCZ01000001.1"/>
</dbReference>
<evidence type="ECO:0000313" key="2">
    <source>
        <dbReference type="Proteomes" id="UP000199492"/>
    </source>
</evidence>
<dbReference type="Proteomes" id="UP000199492">
    <property type="component" value="Unassembled WGS sequence"/>
</dbReference>
<reference evidence="2" key="1">
    <citation type="submission" date="2016-10" db="EMBL/GenBank/DDBJ databases">
        <authorList>
            <person name="Varghese N."/>
            <person name="Submissions S."/>
        </authorList>
    </citation>
    <scope>NUCLEOTIDE SEQUENCE [LARGE SCALE GENOMIC DNA]</scope>
    <source>
        <strain evidence="2">DSM 15363</strain>
    </source>
</reference>